<dbReference type="CDD" id="cd16979">
    <property type="entry name" value="VHS_Vps27"/>
    <property type="match status" value="1"/>
</dbReference>
<keyword evidence="4" id="KW-0479">Metal-binding</keyword>
<evidence type="ECO:0000256" key="1">
    <source>
        <dbReference type="ARBA" id="ARBA00004125"/>
    </source>
</evidence>
<keyword evidence="8" id="KW-0862">Zinc</keyword>
<feature type="compositionally biased region" description="Polar residues" evidence="11">
    <location>
        <begin position="542"/>
        <end position="558"/>
    </location>
</feature>
<feature type="compositionally biased region" description="Low complexity" evidence="11">
    <location>
        <begin position="372"/>
        <end position="388"/>
    </location>
</feature>
<dbReference type="Gene3D" id="3.30.40.10">
    <property type="entry name" value="Zinc/RING finger domain, C3HC4 (zinc finger)"/>
    <property type="match status" value="1"/>
</dbReference>
<evidence type="ECO:0000256" key="10">
    <source>
        <dbReference type="PROSITE-ProRule" id="PRU00091"/>
    </source>
</evidence>
<evidence type="ECO:0000256" key="6">
    <source>
        <dbReference type="ARBA" id="ARBA00022753"/>
    </source>
</evidence>
<feature type="compositionally biased region" description="Low complexity" evidence="11">
    <location>
        <begin position="441"/>
        <end position="482"/>
    </location>
</feature>
<dbReference type="SMART" id="SM00726">
    <property type="entry name" value="UIM"/>
    <property type="match status" value="2"/>
</dbReference>
<dbReference type="InterPro" id="IPR011011">
    <property type="entry name" value="Znf_FYVE_PHD"/>
</dbReference>
<dbReference type="HOGENOM" id="CLU_011862_2_0_1"/>
<comment type="similarity">
    <text evidence="2">Belongs to the VPS27 family.</text>
</comment>
<dbReference type="PROSITE" id="PS50178">
    <property type="entry name" value="ZF_FYVE"/>
    <property type="match status" value="1"/>
</dbReference>
<dbReference type="SUPFAM" id="SSF48464">
    <property type="entry name" value="ENTH/VHS domain"/>
    <property type="match status" value="1"/>
</dbReference>
<dbReference type="InterPro" id="IPR000306">
    <property type="entry name" value="Znf_FYVE"/>
</dbReference>
<dbReference type="InterPro" id="IPR013083">
    <property type="entry name" value="Znf_RING/FYVE/PHD"/>
</dbReference>
<dbReference type="OrthoDB" id="957735at2759"/>
<keyword evidence="5" id="KW-0677">Repeat</keyword>
<dbReference type="InParanoid" id="A5DVG3"/>
<dbReference type="PROSITE" id="PS50179">
    <property type="entry name" value="VHS"/>
    <property type="match status" value="1"/>
</dbReference>
<evidence type="ECO:0000256" key="4">
    <source>
        <dbReference type="ARBA" id="ARBA00022723"/>
    </source>
</evidence>
<evidence type="ECO:0000256" key="3">
    <source>
        <dbReference type="ARBA" id="ARBA00017753"/>
    </source>
</evidence>
<evidence type="ECO:0000256" key="5">
    <source>
        <dbReference type="ARBA" id="ARBA00022737"/>
    </source>
</evidence>
<comment type="subcellular location">
    <subcellularLocation>
        <location evidence="1">Endosome membrane</location>
        <topology evidence="1">Peripheral membrane protein</topology>
        <orientation evidence="1">Cytoplasmic side</orientation>
    </subcellularLocation>
</comment>
<keyword evidence="7 10" id="KW-0863">Zinc-finger</keyword>
<dbReference type="VEuPathDB" id="FungiDB:LELG_01349"/>
<dbReference type="SUPFAM" id="SSF57903">
    <property type="entry name" value="FYVE/PHD zinc finger"/>
    <property type="match status" value="1"/>
</dbReference>
<evidence type="ECO:0000256" key="9">
    <source>
        <dbReference type="ARBA" id="ARBA00023136"/>
    </source>
</evidence>
<evidence type="ECO:0000256" key="11">
    <source>
        <dbReference type="SAM" id="MobiDB-lite"/>
    </source>
</evidence>
<organism evidence="14 15">
    <name type="scientific">Lodderomyces elongisporus (strain ATCC 11503 / CBS 2605 / JCM 1781 / NBRC 1676 / NRRL YB-4239)</name>
    <name type="common">Yeast</name>
    <name type="synonym">Saccharomyces elongisporus</name>
    <dbReference type="NCBI Taxonomy" id="379508"/>
    <lineage>
        <taxon>Eukaryota</taxon>
        <taxon>Fungi</taxon>
        <taxon>Dikarya</taxon>
        <taxon>Ascomycota</taxon>
        <taxon>Saccharomycotina</taxon>
        <taxon>Pichiomycetes</taxon>
        <taxon>Debaryomycetaceae</taxon>
        <taxon>Candida/Lodderomyces clade</taxon>
        <taxon>Lodderomyces</taxon>
    </lineage>
</organism>
<feature type="compositionally biased region" description="Polar residues" evidence="11">
    <location>
        <begin position="518"/>
        <end position="531"/>
    </location>
</feature>
<dbReference type="AlphaFoldDB" id="A5DVG3"/>
<dbReference type="STRING" id="379508.A5DVG3"/>
<feature type="domain" description="FYVE-type" evidence="12">
    <location>
        <begin position="187"/>
        <end position="247"/>
    </location>
</feature>
<dbReference type="InterPro" id="IPR008942">
    <property type="entry name" value="ENTH_VHS"/>
</dbReference>
<dbReference type="Proteomes" id="UP000001996">
    <property type="component" value="Unassembled WGS sequence"/>
</dbReference>
<dbReference type="SMART" id="SM00288">
    <property type="entry name" value="VHS"/>
    <property type="match status" value="1"/>
</dbReference>
<evidence type="ECO:0000313" key="15">
    <source>
        <dbReference type="Proteomes" id="UP000001996"/>
    </source>
</evidence>
<dbReference type="PROSITE" id="PS50330">
    <property type="entry name" value="UIM"/>
    <property type="match status" value="2"/>
</dbReference>
<evidence type="ECO:0000259" key="13">
    <source>
        <dbReference type="PROSITE" id="PS50179"/>
    </source>
</evidence>
<proteinExistence type="inferred from homology"/>
<feature type="region of interest" description="Disordered" evidence="11">
    <location>
        <begin position="364"/>
        <end position="388"/>
    </location>
</feature>
<gene>
    <name evidence="14" type="ORF">LELG_01349</name>
</gene>
<dbReference type="InterPro" id="IPR003903">
    <property type="entry name" value="UIM_dom"/>
</dbReference>
<dbReference type="InterPro" id="IPR002014">
    <property type="entry name" value="VHS_dom"/>
</dbReference>
<reference evidence="14 15" key="1">
    <citation type="journal article" date="2009" name="Nature">
        <title>Evolution of pathogenicity and sexual reproduction in eight Candida genomes.</title>
        <authorList>
            <person name="Butler G."/>
            <person name="Rasmussen M.D."/>
            <person name="Lin M.F."/>
            <person name="Santos M.A."/>
            <person name="Sakthikumar S."/>
            <person name="Munro C.A."/>
            <person name="Rheinbay E."/>
            <person name="Grabherr M."/>
            <person name="Forche A."/>
            <person name="Reedy J.L."/>
            <person name="Agrafioti I."/>
            <person name="Arnaud M.B."/>
            <person name="Bates S."/>
            <person name="Brown A.J."/>
            <person name="Brunke S."/>
            <person name="Costanzo M.C."/>
            <person name="Fitzpatrick D.A."/>
            <person name="de Groot P.W."/>
            <person name="Harris D."/>
            <person name="Hoyer L.L."/>
            <person name="Hube B."/>
            <person name="Klis F.M."/>
            <person name="Kodira C."/>
            <person name="Lennard N."/>
            <person name="Logue M.E."/>
            <person name="Martin R."/>
            <person name="Neiman A.M."/>
            <person name="Nikolaou E."/>
            <person name="Quail M.A."/>
            <person name="Quinn J."/>
            <person name="Santos M.C."/>
            <person name="Schmitzberger F.F."/>
            <person name="Sherlock G."/>
            <person name="Shah P."/>
            <person name="Silverstein K.A."/>
            <person name="Skrzypek M.S."/>
            <person name="Soll D."/>
            <person name="Staggs R."/>
            <person name="Stansfield I."/>
            <person name="Stumpf M.P."/>
            <person name="Sudbery P.E."/>
            <person name="Srikantha T."/>
            <person name="Zeng Q."/>
            <person name="Berman J."/>
            <person name="Berriman M."/>
            <person name="Heitman J."/>
            <person name="Gow N.A."/>
            <person name="Lorenz M.C."/>
            <person name="Birren B.W."/>
            <person name="Kellis M."/>
            <person name="Cuomo C.A."/>
        </authorList>
    </citation>
    <scope>NUCLEOTIDE SEQUENCE [LARGE SCALE GENOMIC DNA]</scope>
    <source>
        <strain evidence="15">ATCC 11503 / BCRC 21390 / CBS 2605 / JCM 1781 / NBRC 1676 / NRRL YB-4239</strain>
    </source>
</reference>
<dbReference type="Pfam" id="PF00790">
    <property type="entry name" value="VHS"/>
    <property type="match status" value="1"/>
</dbReference>
<evidence type="ECO:0000313" key="14">
    <source>
        <dbReference type="EMBL" id="EDK43171.1"/>
    </source>
</evidence>
<dbReference type="eggNOG" id="KOG1818">
    <property type="taxonomic scope" value="Eukaryota"/>
</dbReference>
<dbReference type="KEGG" id="lel:PVL30_001320"/>
<dbReference type="OMA" id="PHAYEDA"/>
<evidence type="ECO:0000256" key="7">
    <source>
        <dbReference type="ARBA" id="ARBA00022771"/>
    </source>
</evidence>
<dbReference type="FunCoup" id="A5DVG3">
    <property type="interactions" value="104"/>
</dbReference>
<dbReference type="GO" id="GO:0032266">
    <property type="term" value="F:phosphatidylinositol-3-phosphate binding"/>
    <property type="evidence" value="ECO:0007669"/>
    <property type="project" value="UniProtKB-ARBA"/>
</dbReference>
<dbReference type="EMBL" id="CH981525">
    <property type="protein sequence ID" value="EDK43171.1"/>
    <property type="molecule type" value="Genomic_DNA"/>
</dbReference>
<dbReference type="GO" id="GO:0043328">
    <property type="term" value="P:protein transport to vacuole involved in ubiquitin-dependent protein catabolic process via the multivesicular body sorting pathway"/>
    <property type="evidence" value="ECO:0007669"/>
    <property type="project" value="TreeGrafter"/>
</dbReference>
<feature type="region of interest" description="Disordered" evidence="11">
    <location>
        <begin position="441"/>
        <end position="558"/>
    </location>
</feature>
<dbReference type="InterPro" id="IPR017455">
    <property type="entry name" value="Znf_FYVE-rel"/>
</dbReference>
<feature type="compositionally biased region" description="Polar residues" evidence="11">
    <location>
        <begin position="483"/>
        <end position="511"/>
    </location>
</feature>
<dbReference type="GeneID" id="5234618"/>
<evidence type="ECO:0000256" key="8">
    <source>
        <dbReference type="ARBA" id="ARBA00022833"/>
    </source>
</evidence>
<keyword evidence="6" id="KW-0967">Endosome</keyword>
<dbReference type="Pfam" id="PF02809">
    <property type="entry name" value="UIM"/>
    <property type="match status" value="2"/>
</dbReference>
<feature type="compositionally biased region" description="Low complexity" evidence="11">
    <location>
        <begin position="285"/>
        <end position="294"/>
    </location>
</feature>
<dbReference type="GO" id="GO:0006623">
    <property type="term" value="P:protein targeting to vacuole"/>
    <property type="evidence" value="ECO:0007669"/>
    <property type="project" value="TreeGrafter"/>
</dbReference>
<evidence type="ECO:0000259" key="12">
    <source>
        <dbReference type="PROSITE" id="PS50178"/>
    </source>
</evidence>
<sequence>MSWFGSSTSALQLELDNKIGDATSESIPNGELDLSTALEVTDFIRSKKLPAQQCMRSLKKRLNLVYLNPNLLTSTLKLVDLCVKNCGFHFLVEISSREFMDYLVDFVFKVHYNTKDHNYDEHKVGELILSLIKQWVNFFQGQLQLNYVEKKYLELVKEGYTFPTADESVGGGASDSKFIDSEVPPDWIDSDSCMICYTPFSMLNRKHHCRACGGVYCQDHSSNNMKLVNLGIMEPVRVCDNCYAKRNKKTSKPHAERRSGHEDEDEELRKAIELSLKESSVGKVTSSSNNTSNSRYVDSIPQRESQNTETGNDEDEELKKAIQLSLQEYESQKPQNNESMENNSSISHNIEELDPYNIPFKTKTSKSKAQMNSNSLRPSSISNSSQLQAQLPIDELKRTEEGLRQANEKYATFLEMSNKINTITRLYEQYWEKKLRLGQPQEYQQPHQQSYQQSYQQPHQHPYQQSYQQPHQQSHQQPHQQQGYNQEELSPQPNQLQIHNQAASSPSFEQEQQLEEQPITSEMSGNSTGNMVSLPHYPPLDDNSNLSNELPTQSFIRHASSTLPPHAYEDASAKFPSLEAVEEKNKHEEALIEL</sequence>
<dbReference type="PANTHER" id="PTHR47794:SF1">
    <property type="entry name" value="VACUOLAR PROTEIN SORTING-ASSOCIATED PROTEIN 27"/>
    <property type="match status" value="1"/>
</dbReference>
<dbReference type="GO" id="GO:0008270">
    <property type="term" value="F:zinc ion binding"/>
    <property type="evidence" value="ECO:0007669"/>
    <property type="project" value="UniProtKB-KW"/>
</dbReference>
<dbReference type="Pfam" id="PF01363">
    <property type="entry name" value="FYVE"/>
    <property type="match status" value="1"/>
</dbReference>
<evidence type="ECO:0000256" key="2">
    <source>
        <dbReference type="ARBA" id="ARBA00008597"/>
    </source>
</evidence>
<dbReference type="PANTHER" id="PTHR47794">
    <property type="entry name" value="VACUOLAR PROTEIN SORTING-ASSOCIATED PROTEIN 27"/>
    <property type="match status" value="1"/>
</dbReference>
<dbReference type="SMART" id="SM00064">
    <property type="entry name" value="FYVE"/>
    <property type="match status" value="1"/>
</dbReference>
<dbReference type="GO" id="GO:0033565">
    <property type="term" value="C:ESCRT-0 complex"/>
    <property type="evidence" value="ECO:0007669"/>
    <property type="project" value="TreeGrafter"/>
</dbReference>
<keyword evidence="15" id="KW-1185">Reference proteome</keyword>
<feature type="region of interest" description="Disordered" evidence="11">
    <location>
        <begin position="278"/>
        <end position="316"/>
    </location>
</feature>
<name>A5DVG3_LODEL</name>
<protein>
    <recommendedName>
        <fullName evidence="3">Vacuolar protein sorting-associated protein 27</fullName>
    </recommendedName>
</protein>
<dbReference type="Gene3D" id="6.10.140.100">
    <property type="match status" value="1"/>
</dbReference>
<keyword evidence="9" id="KW-0472">Membrane</keyword>
<feature type="domain" description="VHS" evidence="13">
    <location>
        <begin position="24"/>
        <end position="163"/>
    </location>
</feature>
<dbReference type="Gene3D" id="1.20.5.1940">
    <property type="match status" value="1"/>
</dbReference>
<dbReference type="Gene3D" id="1.25.40.90">
    <property type="match status" value="1"/>
</dbReference>
<accession>A5DVG3</accession>
<dbReference type="GO" id="GO:0043130">
    <property type="term" value="F:ubiquitin binding"/>
    <property type="evidence" value="ECO:0007669"/>
    <property type="project" value="InterPro"/>
</dbReference>
<dbReference type="GO" id="GO:0010008">
    <property type="term" value="C:endosome membrane"/>
    <property type="evidence" value="ECO:0007669"/>
    <property type="project" value="UniProtKB-SubCell"/>
</dbReference>